<accession>A0ABV8WTM2</accession>
<keyword evidence="1" id="KW-1133">Transmembrane helix</keyword>
<evidence type="ECO:0000313" key="2">
    <source>
        <dbReference type="EMBL" id="MFC4403220.1"/>
    </source>
</evidence>
<protein>
    <recommendedName>
        <fullName evidence="4">DUF3592 domain-containing protein</fullName>
    </recommendedName>
</protein>
<proteinExistence type="predicted"/>
<dbReference type="EMBL" id="JBHSDT010000004">
    <property type="protein sequence ID" value="MFC4403220.1"/>
    <property type="molecule type" value="Genomic_DNA"/>
</dbReference>
<evidence type="ECO:0000256" key="1">
    <source>
        <dbReference type="SAM" id="Phobius"/>
    </source>
</evidence>
<evidence type="ECO:0000313" key="3">
    <source>
        <dbReference type="Proteomes" id="UP001595882"/>
    </source>
</evidence>
<dbReference type="RefSeq" id="WP_390251541.1">
    <property type="nucleotide sequence ID" value="NZ_JBHSDT010000004.1"/>
</dbReference>
<feature type="transmembrane region" description="Helical" evidence="1">
    <location>
        <begin position="115"/>
        <end position="134"/>
    </location>
</feature>
<keyword evidence="1" id="KW-0472">Membrane</keyword>
<organism evidence="2 3">
    <name type="scientific">Gracilibacillus xinjiangensis</name>
    <dbReference type="NCBI Taxonomy" id="1193282"/>
    <lineage>
        <taxon>Bacteria</taxon>
        <taxon>Bacillati</taxon>
        <taxon>Bacillota</taxon>
        <taxon>Bacilli</taxon>
        <taxon>Bacillales</taxon>
        <taxon>Bacillaceae</taxon>
        <taxon>Gracilibacillus</taxon>
    </lineage>
</organism>
<keyword evidence="1" id="KW-0812">Transmembrane</keyword>
<comment type="caution">
    <text evidence="2">The sequence shown here is derived from an EMBL/GenBank/DDBJ whole genome shotgun (WGS) entry which is preliminary data.</text>
</comment>
<gene>
    <name evidence="2" type="ORF">ACFOY7_09030</name>
</gene>
<reference evidence="3" key="1">
    <citation type="journal article" date="2019" name="Int. J. Syst. Evol. Microbiol.">
        <title>The Global Catalogue of Microorganisms (GCM) 10K type strain sequencing project: providing services to taxonomists for standard genome sequencing and annotation.</title>
        <authorList>
            <consortium name="The Broad Institute Genomics Platform"/>
            <consortium name="The Broad Institute Genome Sequencing Center for Infectious Disease"/>
            <person name="Wu L."/>
            <person name="Ma J."/>
        </authorList>
    </citation>
    <scope>NUCLEOTIDE SEQUENCE [LARGE SCALE GENOMIC DNA]</scope>
    <source>
        <strain evidence="3">CCUG 37865</strain>
    </source>
</reference>
<name>A0ABV8WTM2_9BACI</name>
<dbReference type="Proteomes" id="UP001595882">
    <property type="component" value="Unassembled WGS sequence"/>
</dbReference>
<evidence type="ECO:0008006" key="4">
    <source>
        <dbReference type="Google" id="ProtNLM"/>
    </source>
</evidence>
<keyword evidence="3" id="KW-1185">Reference proteome</keyword>
<sequence>MMREIIVIIILLFVHPLIIQGVEEVFPFVVLDGKVYRVLEEQVEGNEIGREIGEVTTLPDAGGQYYGNASNKYPVGTKYYQVKQTDIFDAISVFDGEQYLKAVFTKNVPFHWKNLFIHSIPYLFLLSLVVIYVVREEYKKQVLEDF</sequence>